<comment type="caution">
    <text evidence="1">The sequence shown here is derived from an EMBL/GenBank/DDBJ whole genome shotgun (WGS) entry which is preliminary data.</text>
</comment>
<gene>
    <name evidence="1" type="ORF">KAK11_04905</name>
</gene>
<organism evidence="1 2">
    <name type="scientific">Ideonella paludis</name>
    <dbReference type="NCBI Taxonomy" id="1233411"/>
    <lineage>
        <taxon>Bacteria</taxon>
        <taxon>Pseudomonadati</taxon>
        <taxon>Pseudomonadota</taxon>
        <taxon>Betaproteobacteria</taxon>
        <taxon>Burkholderiales</taxon>
        <taxon>Sphaerotilaceae</taxon>
        <taxon>Ideonella</taxon>
    </lineage>
</organism>
<proteinExistence type="predicted"/>
<sequence length="114" mass="12467">MTNTTTANTAWGFWGTMGHQADAAWPLACEAIAKACDERLEDVRDFLDSRHGRHFADGVNDRINNGASLQAAIDATTAQWMAWKIDRRTAKHYGIPAGMPYLTGFVVQLASQAA</sequence>
<keyword evidence="2" id="KW-1185">Reference proteome</keyword>
<dbReference type="EMBL" id="JAGQDG010000002">
    <property type="protein sequence ID" value="MBQ0934663.1"/>
    <property type="molecule type" value="Genomic_DNA"/>
</dbReference>
<name>A0ABS5DU50_9BURK</name>
<evidence type="ECO:0000313" key="2">
    <source>
        <dbReference type="Proteomes" id="UP000672097"/>
    </source>
</evidence>
<reference evidence="1 2" key="1">
    <citation type="submission" date="2021-04" db="EMBL/GenBank/DDBJ databases">
        <title>The genome sequence of type strain Ideonella paludis KCTC 32238.</title>
        <authorList>
            <person name="Liu Y."/>
        </authorList>
    </citation>
    <scope>NUCLEOTIDE SEQUENCE [LARGE SCALE GENOMIC DNA]</scope>
    <source>
        <strain evidence="1 2">KCTC 32238</strain>
    </source>
</reference>
<evidence type="ECO:0000313" key="1">
    <source>
        <dbReference type="EMBL" id="MBQ0934663.1"/>
    </source>
</evidence>
<protein>
    <submittedName>
        <fullName evidence="1">Uncharacterized protein</fullName>
    </submittedName>
</protein>
<accession>A0ABS5DU50</accession>
<dbReference type="Proteomes" id="UP000672097">
    <property type="component" value="Unassembled WGS sequence"/>
</dbReference>
<dbReference type="RefSeq" id="WP_210806855.1">
    <property type="nucleotide sequence ID" value="NZ_JAGQDG010000002.1"/>
</dbReference>